<evidence type="ECO:0000313" key="2">
    <source>
        <dbReference type="Proteomes" id="UP001279012"/>
    </source>
</evidence>
<comment type="caution">
    <text evidence="1">The sequence shown here is derived from an EMBL/GenBank/DDBJ whole genome shotgun (WGS) entry which is preliminary data.</text>
</comment>
<accession>A0AAW9EDE0</accession>
<name>A0AAW9EDE0_KLEAE</name>
<protein>
    <submittedName>
        <fullName evidence="1">AsmA-like C-terminal region-containing protein</fullName>
    </submittedName>
</protein>
<dbReference type="AlphaFoldDB" id="A0AAW9EDE0"/>
<evidence type="ECO:0000313" key="1">
    <source>
        <dbReference type="EMBL" id="MDX7018260.1"/>
    </source>
</evidence>
<feature type="non-terminal residue" evidence="1">
    <location>
        <position position="93"/>
    </location>
</feature>
<proteinExistence type="predicted"/>
<reference evidence="1" key="1">
    <citation type="submission" date="2023-11" db="EMBL/GenBank/DDBJ databases">
        <title>Detection of rare carbapenemases in Enterobacterales - comparison of two colorimetric and two CIM-based carbapenemase assays.</title>
        <authorList>
            <person name="Schaffarczyk L."/>
            <person name="Noster J."/>
            <person name="Stelzer Y."/>
            <person name="Sattler J."/>
            <person name="Gatermann S."/>
            <person name="Hamprecht A."/>
        </authorList>
    </citation>
    <scope>NUCLEOTIDE SEQUENCE</scope>
    <source>
        <strain evidence="1">CIM-Cont-037</strain>
    </source>
</reference>
<organism evidence="1 2">
    <name type="scientific">Klebsiella aerogenes</name>
    <name type="common">Enterobacter aerogenes</name>
    <dbReference type="NCBI Taxonomy" id="548"/>
    <lineage>
        <taxon>Bacteria</taxon>
        <taxon>Pseudomonadati</taxon>
        <taxon>Pseudomonadota</taxon>
        <taxon>Gammaproteobacteria</taxon>
        <taxon>Enterobacterales</taxon>
        <taxon>Enterobacteriaceae</taxon>
        <taxon>Klebsiella/Raoultella group</taxon>
        <taxon>Klebsiella</taxon>
    </lineage>
</organism>
<dbReference type="Proteomes" id="UP001279012">
    <property type="component" value="Unassembled WGS sequence"/>
</dbReference>
<sequence>INQLSFQANTQGQQVNLTRLSIDAPEGKVSLNGQITLDKQWPVNLDMQAMLREMAGLEEFKDQQATLSLQGAILDELKLELSLTGTVTACLLY</sequence>
<dbReference type="EMBL" id="JAWZZT010000716">
    <property type="protein sequence ID" value="MDX7018260.1"/>
    <property type="molecule type" value="Genomic_DNA"/>
</dbReference>
<gene>
    <name evidence="1" type="ORF">SJ059_27965</name>
</gene>
<feature type="non-terminal residue" evidence="1">
    <location>
        <position position="1"/>
    </location>
</feature>